<dbReference type="SUPFAM" id="SSF57850">
    <property type="entry name" value="RING/U-box"/>
    <property type="match status" value="1"/>
</dbReference>
<gene>
    <name evidence="9" type="ORF">CAPTEDRAFT_227461</name>
</gene>
<dbReference type="HOGENOM" id="CLU_724120_0_0_1"/>
<feature type="transmembrane region" description="Helical" evidence="7">
    <location>
        <begin position="273"/>
        <end position="297"/>
    </location>
</feature>
<organism evidence="9">
    <name type="scientific">Capitella teleta</name>
    <name type="common">Polychaete worm</name>
    <dbReference type="NCBI Taxonomy" id="283909"/>
    <lineage>
        <taxon>Eukaryota</taxon>
        <taxon>Metazoa</taxon>
        <taxon>Spiralia</taxon>
        <taxon>Lophotrochozoa</taxon>
        <taxon>Annelida</taxon>
        <taxon>Polychaeta</taxon>
        <taxon>Sedentaria</taxon>
        <taxon>Scolecida</taxon>
        <taxon>Capitellidae</taxon>
        <taxon>Capitella</taxon>
    </lineage>
</organism>
<keyword evidence="11" id="KW-1185">Reference proteome</keyword>
<proteinExistence type="predicted"/>
<dbReference type="GO" id="GO:0016567">
    <property type="term" value="P:protein ubiquitination"/>
    <property type="evidence" value="ECO:0007669"/>
    <property type="project" value="TreeGrafter"/>
</dbReference>
<dbReference type="GO" id="GO:0000151">
    <property type="term" value="C:ubiquitin ligase complex"/>
    <property type="evidence" value="ECO:0007669"/>
    <property type="project" value="TreeGrafter"/>
</dbReference>
<dbReference type="GO" id="GO:0005829">
    <property type="term" value="C:cytosol"/>
    <property type="evidence" value="ECO:0007669"/>
    <property type="project" value="TreeGrafter"/>
</dbReference>
<accession>R7TFG8</accession>
<evidence type="ECO:0000256" key="6">
    <source>
        <dbReference type="PROSITE-ProRule" id="PRU00175"/>
    </source>
</evidence>
<keyword evidence="7" id="KW-1133">Transmembrane helix</keyword>
<evidence type="ECO:0000259" key="8">
    <source>
        <dbReference type="PROSITE" id="PS50089"/>
    </source>
</evidence>
<keyword evidence="3 6" id="KW-0863">Zinc-finger</keyword>
<evidence type="ECO:0000256" key="5">
    <source>
        <dbReference type="ARBA" id="ARBA00022833"/>
    </source>
</evidence>
<dbReference type="AlphaFoldDB" id="R7TFG8"/>
<keyword evidence="7" id="KW-0472">Membrane</keyword>
<evidence type="ECO:0000313" key="10">
    <source>
        <dbReference type="EnsemblMetazoa" id="CapteP227461"/>
    </source>
</evidence>
<feature type="domain" description="RING-type" evidence="8">
    <location>
        <begin position="340"/>
        <end position="377"/>
    </location>
</feature>
<reference evidence="9 11" key="2">
    <citation type="journal article" date="2013" name="Nature">
        <title>Insights into bilaterian evolution from three spiralian genomes.</title>
        <authorList>
            <person name="Simakov O."/>
            <person name="Marletaz F."/>
            <person name="Cho S.J."/>
            <person name="Edsinger-Gonzales E."/>
            <person name="Havlak P."/>
            <person name="Hellsten U."/>
            <person name="Kuo D.H."/>
            <person name="Larsson T."/>
            <person name="Lv J."/>
            <person name="Arendt D."/>
            <person name="Savage R."/>
            <person name="Osoegawa K."/>
            <person name="de Jong P."/>
            <person name="Grimwood J."/>
            <person name="Chapman J.A."/>
            <person name="Shapiro H."/>
            <person name="Aerts A."/>
            <person name="Otillar R.P."/>
            <person name="Terry A.Y."/>
            <person name="Boore J.L."/>
            <person name="Grigoriev I.V."/>
            <person name="Lindberg D.R."/>
            <person name="Seaver E.C."/>
            <person name="Weisblat D.A."/>
            <person name="Putnam N.H."/>
            <person name="Rokhsar D.S."/>
        </authorList>
    </citation>
    <scope>NUCLEOTIDE SEQUENCE</scope>
    <source>
        <strain evidence="9 11">I ESC-2004</strain>
    </source>
</reference>
<dbReference type="InterPro" id="IPR013083">
    <property type="entry name" value="Znf_RING/FYVE/PHD"/>
</dbReference>
<dbReference type="EMBL" id="KB310083">
    <property type="protein sequence ID" value="ELT92523.1"/>
    <property type="molecule type" value="Genomic_DNA"/>
</dbReference>
<feature type="transmembrane region" description="Helical" evidence="7">
    <location>
        <begin position="142"/>
        <end position="164"/>
    </location>
</feature>
<keyword evidence="4" id="KW-0833">Ubl conjugation pathway</keyword>
<dbReference type="Proteomes" id="UP000014760">
    <property type="component" value="Unassembled WGS sequence"/>
</dbReference>
<keyword evidence="5" id="KW-0862">Zinc</keyword>
<dbReference type="PROSITE" id="PS50089">
    <property type="entry name" value="ZF_RING_2"/>
    <property type="match status" value="1"/>
</dbReference>
<evidence type="ECO:0000256" key="1">
    <source>
        <dbReference type="ARBA" id="ARBA00022679"/>
    </source>
</evidence>
<dbReference type="Pfam" id="PF13639">
    <property type="entry name" value="zf-RING_2"/>
    <property type="match status" value="1"/>
</dbReference>
<evidence type="ECO:0000313" key="11">
    <source>
        <dbReference type="Proteomes" id="UP000014760"/>
    </source>
</evidence>
<dbReference type="PANTHER" id="PTHR15067:SF4">
    <property type="entry name" value="E3 UBIQUITIN-PROTEIN LIGASE RNF8"/>
    <property type="match status" value="1"/>
</dbReference>
<evidence type="ECO:0000256" key="3">
    <source>
        <dbReference type="ARBA" id="ARBA00022771"/>
    </source>
</evidence>
<dbReference type="EnsemblMetazoa" id="CapteT227461">
    <property type="protein sequence ID" value="CapteP227461"/>
    <property type="gene ID" value="CapteG227461"/>
</dbReference>
<dbReference type="GO" id="GO:0006511">
    <property type="term" value="P:ubiquitin-dependent protein catabolic process"/>
    <property type="evidence" value="ECO:0007669"/>
    <property type="project" value="TreeGrafter"/>
</dbReference>
<dbReference type="SMART" id="SM00184">
    <property type="entry name" value="RING"/>
    <property type="match status" value="1"/>
</dbReference>
<keyword evidence="1" id="KW-0808">Transferase</keyword>
<dbReference type="EMBL" id="AMQN01013262">
    <property type="status" value="NOT_ANNOTATED_CDS"/>
    <property type="molecule type" value="Genomic_DNA"/>
</dbReference>
<dbReference type="GO" id="GO:0061630">
    <property type="term" value="F:ubiquitin protein ligase activity"/>
    <property type="evidence" value="ECO:0007669"/>
    <property type="project" value="TreeGrafter"/>
</dbReference>
<keyword evidence="7" id="KW-0812">Transmembrane</keyword>
<dbReference type="STRING" id="283909.R7TFG8"/>
<dbReference type="Gene3D" id="3.30.40.10">
    <property type="entry name" value="Zinc/RING finger domain, C3HC4 (zinc finger)"/>
    <property type="match status" value="1"/>
</dbReference>
<keyword evidence="2" id="KW-0479">Metal-binding</keyword>
<dbReference type="GO" id="GO:0008270">
    <property type="term" value="F:zinc ion binding"/>
    <property type="evidence" value="ECO:0007669"/>
    <property type="project" value="UniProtKB-KW"/>
</dbReference>
<reference evidence="10" key="3">
    <citation type="submission" date="2015-06" db="UniProtKB">
        <authorList>
            <consortium name="EnsemblMetazoa"/>
        </authorList>
    </citation>
    <scope>IDENTIFICATION</scope>
</reference>
<evidence type="ECO:0000256" key="2">
    <source>
        <dbReference type="ARBA" id="ARBA00022723"/>
    </source>
</evidence>
<evidence type="ECO:0000313" key="9">
    <source>
        <dbReference type="EMBL" id="ELT92523.1"/>
    </source>
</evidence>
<dbReference type="OrthoDB" id="290834at2759"/>
<name>R7TFG8_CAPTE</name>
<protein>
    <recommendedName>
        <fullName evidence="8">RING-type domain-containing protein</fullName>
    </recommendedName>
</protein>
<evidence type="ECO:0000256" key="4">
    <source>
        <dbReference type="ARBA" id="ARBA00022786"/>
    </source>
</evidence>
<dbReference type="InterPro" id="IPR001841">
    <property type="entry name" value="Znf_RING"/>
</dbReference>
<sequence length="382" mass="43219">MDTRLVAGFESLVARAKPFRGRCGAAMTSFFSHLGNALNSCNVKVALRAFGVVLSTHIVFSRGCQWVDAANRTSPFLGVSLSILLTGLLCHVWSSYKSDVKATGFRLSRHLALSLKVLCEEYLWFDPRNKEELKRRRHKRRFLRMAVFSFMSAQCVLPASGLPLGGYQSMLSSIVLIFAIRICSTVIAQPFEVEHLPFPSLIHKIITGVLCFPYLLYTIYTRTAFFCLNLGFYFLSQPSSEQRLTRLLEKLDFDIFEGLERYYVMGLLGSCEVLATLLVILWSLTLHLQCIALIALYTNVYNGGREFLAETMRAAFTEWSLLAHFDRATSSELKNLNDVCAICLAPMRTARKTVCQHILHGRCLRQWLREKQTCPICVTPIA</sequence>
<dbReference type="PANTHER" id="PTHR15067">
    <property type="entry name" value="E3 UBIQUITIN-PROTEIN LIGASE RNF8"/>
    <property type="match status" value="1"/>
</dbReference>
<evidence type="ECO:0000256" key="7">
    <source>
        <dbReference type="SAM" id="Phobius"/>
    </source>
</evidence>
<reference evidence="11" key="1">
    <citation type="submission" date="2012-12" db="EMBL/GenBank/DDBJ databases">
        <authorList>
            <person name="Hellsten U."/>
            <person name="Grimwood J."/>
            <person name="Chapman J.A."/>
            <person name="Shapiro H."/>
            <person name="Aerts A."/>
            <person name="Otillar R.P."/>
            <person name="Terry A.Y."/>
            <person name="Boore J.L."/>
            <person name="Simakov O."/>
            <person name="Marletaz F."/>
            <person name="Cho S.-J."/>
            <person name="Edsinger-Gonzales E."/>
            <person name="Havlak P."/>
            <person name="Kuo D.-H."/>
            <person name="Larsson T."/>
            <person name="Lv J."/>
            <person name="Arendt D."/>
            <person name="Savage R."/>
            <person name="Osoegawa K."/>
            <person name="de Jong P."/>
            <person name="Lindberg D.R."/>
            <person name="Seaver E.C."/>
            <person name="Weisblat D.A."/>
            <person name="Putnam N.H."/>
            <person name="Grigoriev I.V."/>
            <person name="Rokhsar D.S."/>
        </authorList>
    </citation>
    <scope>NUCLEOTIDE SEQUENCE</scope>
    <source>
        <strain evidence="11">I ESC-2004</strain>
    </source>
</reference>